<organism evidence="1 2">
    <name type="scientific">Heterorhabditis bacteriophora</name>
    <name type="common">Entomopathogenic nematode worm</name>
    <dbReference type="NCBI Taxonomy" id="37862"/>
    <lineage>
        <taxon>Eukaryota</taxon>
        <taxon>Metazoa</taxon>
        <taxon>Ecdysozoa</taxon>
        <taxon>Nematoda</taxon>
        <taxon>Chromadorea</taxon>
        <taxon>Rhabditida</taxon>
        <taxon>Rhabditina</taxon>
        <taxon>Rhabditomorpha</taxon>
        <taxon>Strongyloidea</taxon>
        <taxon>Heterorhabditidae</taxon>
        <taxon>Heterorhabditis</taxon>
    </lineage>
</organism>
<protein>
    <submittedName>
        <fullName evidence="2">Nuclear receptor domain-containing protein</fullName>
    </submittedName>
</protein>
<keyword evidence="1" id="KW-1185">Reference proteome</keyword>
<evidence type="ECO:0000313" key="2">
    <source>
        <dbReference type="WBParaSite" id="Hba_15471"/>
    </source>
</evidence>
<sequence length="125" mass="14212">MVDDFEAELANLEMEQHVTMQELLKHTQILHQSMATLSANQQRQESKIRNPAINYAFFATGTNDDKHYTNLCKIFPDPISRTIQATKFGLCENCVKMHNGDIQCRTTCIKCKGRHNTVVSSKKPA</sequence>
<reference evidence="2" key="1">
    <citation type="submission" date="2016-11" db="UniProtKB">
        <authorList>
            <consortium name="WormBaseParasite"/>
        </authorList>
    </citation>
    <scope>IDENTIFICATION</scope>
</reference>
<evidence type="ECO:0000313" key="1">
    <source>
        <dbReference type="Proteomes" id="UP000095283"/>
    </source>
</evidence>
<dbReference type="Proteomes" id="UP000095283">
    <property type="component" value="Unplaced"/>
</dbReference>
<proteinExistence type="predicted"/>
<dbReference type="AlphaFoldDB" id="A0A1I7XCV5"/>
<accession>A0A1I7XCV5</accession>
<dbReference type="WBParaSite" id="Hba_15471">
    <property type="protein sequence ID" value="Hba_15471"/>
    <property type="gene ID" value="Hba_15471"/>
</dbReference>
<name>A0A1I7XCV5_HETBA</name>